<gene>
    <name evidence="2" type="ORF">SVXNc_0703</name>
</gene>
<dbReference type="RefSeq" id="WP_347721549.1">
    <property type="nucleotide sequence ID" value="NZ_CP104395.1"/>
</dbReference>
<evidence type="ECO:0000313" key="2">
    <source>
        <dbReference type="EMBL" id="WEL19717.1"/>
    </source>
</evidence>
<organism evidence="2 3">
    <name type="scientific">Candidatus Nanohalococcus occultus</name>
    <dbReference type="NCBI Taxonomy" id="2978047"/>
    <lineage>
        <taxon>Archaea</taxon>
        <taxon>Candidatus Nanohalarchaeota</taxon>
        <taxon>Candidatus Nanohalarchaeota incertae sedis</taxon>
        <taxon>Candidatus Nanohalococcus</taxon>
    </lineage>
</organism>
<dbReference type="Proteomes" id="UP001218034">
    <property type="component" value="Chromosome"/>
</dbReference>
<accession>A0ABY8CEU4</accession>
<dbReference type="Gene3D" id="3.40.50.1820">
    <property type="entry name" value="alpha/beta hydrolase"/>
    <property type="match status" value="1"/>
</dbReference>
<keyword evidence="2" id="KW-0378">Hydrolase</keyword>
<dbReference type="InterPro" id="IPR029058">
    <property type="entry name" value="AB_hydrolase_fold"/>
</dbReference>
<sequence>METVRFENGYGLTLAGDYWKAKSRKGIVMAHGFSQDRKYRGRFETLAEKFNEAGFNVLTFDFSGCGESERTAITAEKQVQDLEAAIEYMKSRGAENIGLFGHSLGGYIALRNHNEVDALVLTAPVTYGIDLPPNRIWELSINLFGKLPSWSYLKRSKKLMWIGADIVKEMRAVNQKKLLSEIKCSVLIIQGDEDPVISMEKSKDAVNILESADLEVVEGLNHDYGEHIDVIGSSAVSFFEEKL</sequence>
<dbReference type="SUPFAM" id="SSF53474">
    <property type="entry name" value="alpha/beta-Hydrolases"/>
    <property type="match status" value="1"/>
</dbReference>
<dbReference type="GO" id="GO:0016787">
    <property type="term" value="F:hydrolase activity"/>
    <property type="evidence" value="ECO:0007669"/>
    <property type="project" value="UniProtKB-KW"/>
</dbReference>
<name>A0ABY8CEU4_9ARCH</name>
<reference evidence="2 3" key="1">
    <citation type="submission" date="2022-09" db="EMBL/GenBank/DDBJ databases">
        <title>Xylan utilization by haloarchaea-nanohaloarchaea associations.</title>
        <authorList>
            <person name="Yakimov M."/>
        </authorList>
    </citation>
    <scope>NUCLEOTIDE SEQUENCE [LARGE SCALE GENOMIC DNA]</scope>
    <source>
        <strain evidence="2 3">SVXNc</strain>
    </source>
</reference>
<dbReference type="GeneID" id="90590140"/>
<dbReference type="PANTHER" id="PTHR12277">
    <property type="entry name" value="ALPHA/BETA HYDROLASE DOMAIN-CONTAINING PROTEIN"/>
    <property type="match status" value="1"/>
</dbReference>
<dbReference type="PANTHER" id="PTHR12277:SF79">
    <property type="entry name" value="XAA-PRO DIPEPTIDYL-PEPTIDASE-RELATED"/>
    <property type="match status" value="1"/>
</dbReference>
<dbReference type="Pfam" id="PF12146">
    <property type="entry name" value="Hydrolase_4"/>
    <property type="match status" value="1"/>
</dbReference>
<dbReference type="InterPro" id="IPR022742">
    <property type="entry name" value="Hydrolase_4"/>
</dbReference>
<evidence type="ECO:0000259" key="1">
    <source>
        <dbReference type="Pfam" id="PF12146"/>
    </source>
</evidence>
<keyword evidence="3" id="KW-1185">Reference proteome</keyword>
<feature type="domain" description="Serine aminopeptidase S33" evidence="1">
    <location>
        <begin position="22"/>
        <end position="165"/>
    </location>
</feature>
<evidence type="ECO:0000313" key="3">
    <source>
        <dbReference type="Proteomes" id="UP001218034"/>
    </source>
</evidence>
<proteinExistence type="predicted"/>
<dbReference type="EMBL" id="CP104395">
    <property type="protein sequence ID" value="WEL19717.1"/>
    <property type="molecule type" value="Genomic_DNA"/>
</dbReference>
<protein>
    <submittedName>
        <fullName evidence="2">Alpha/beta superfamily hydrolase</fullName>
    </submittedName>
</protein>